<evidence type="ECO:0000313" key="3">
    <source>
        <dbReference type="EMBL" id="CAB4845594.1"/>
    </source>
</evidence>
<evidence type="ECO:0000313" key="1">
    <source>
        <dbReference type="EMBL" id="CAB4689353.1"/>
    </source>
</evidence>
<name>A0A6J6NYK7_9ZZZZ</name>
<evidence type="ECO:0000313" key="2">
    <source>
        <dbReference type="EMBL" id="CAB4705635.1"/>
    </source>
</evidence>
<proteinExistence type="predicted"/>
<evidence type="ECO:0000313" key="4">
    <source>
        <dbReference type="EMBL" id="CAB5071697.1"/>
    </source>
</evidence>
<dbReference type="EMBL" id="CAFBAA010000074">
    <property type="protein sequence ID" value="CAB4845594.1"/>
    <property type="molecule type" value="Genomic_DNA"/>
</dbReference>
<dbReference type="EMBL" id="CAEZXB010000057">
    <property type="protein sequence ID" value="CAB4689353.1"/>
    <property type="molecule type" value="Genomic_DNA"/>
</dbReference>
<reference evidence="1" key="1">
    <citation type="submission" date="2020-05" db="EMBL/GenBank/DDBJ databases">
        <authorList>
            <person name="Chiriac C."/>
            <person name="Salcher M."/>
            <person name="Ghai R."/>
            <person name="Kavagutti S V."/>
        </authorList>
    </citation>
    <scope>NUCLEOTIDE SEQUENCE</scope>
</reference>
<sequence length="287" mass="32756">MSIALLPRLEWEAARAAHRAQVEPEIDPARMENPVESFMWTYYSYRPRELRRYHPGALASLADAPEYLERRGYGTRSEGVGVSEAFIAQRRATLEFVLGLLDATAARTANFGCFGMHEWAMVYQLSNEEIRHSKFPLRIGSTATNALVEEIGVRCTHYDAFRFFTAPAIPLNAIHPIREDQPKNEQPGCIHANMDLYKWAYKLAPIIPSSMVLAYFQNARALREIDMRASPYDLVDIGYEPILMETSEGRAEYARIQRELAQQTAPLRAEFADYIRKVLETFTSSVQ</sequence>
<accession>A0A6J6NYK7</accession>
<gene>
    <name evidence="1" type="ORF">UFOPK2342_01673</name>
    <name evidence="2" type="ORF">UFOPK2423_01424</name>
    <name evidence="3" type="ORF">UFOPK3266_01691</name>
    <name evidence="4" type="ORF">UFOPK4367_00172</name>
</gene>
<dbReference type="AlphaFoldDB" id="A0A6J6NYK7"/>
<protein>
    <submittedName>
        <fullName evidence="1">Unannotated protein</fullName>
    </submittedName>
</protein>
<dbReference type="EMBL" id="CAEZXN010000043">
    <property type="protein sequence ID" value="CAB4705635.1"/>
    <property type="molecule type" value="Genomic_DNA"/>
</dbReference>
<organism evidence="1">
    <name type="scientific">freshwater metagenome</name>
    <dbReference type="NCBI Taxonomy" id="449393"/>
    <lineage>
        <taxon>unclassified sequences</taxon>
        <taxon>metagenomes</taxon>
        <taxon>ecological metagenomes</taxon>
    </lineage>
</organism>
<dbReference type="EMBL" id="CAFBRC010000007">
    <property type="protein sequence ID" value="CAB5071697.1"/>
    <property type="molecule type" value="Genomic_DNA"/>
</dbReference>